<proteinExistence type="inferred from homology"/>
<dbReference type="AlphaFoldDB" id="A0A238X1E0"/>
<dbReference type="InterPro" id="IPR036852">
    <property type="entry name" value="Peptidase_S8/S53_dom_sf"/>
</dbReference>
<dbReference type="OrthoDB" id="9795680at2"/>
<protein>
    <submittedName>
        <fullName evidence="8">Serine protease AprX</fullName>
    </submittedName>
</protein>
<feature type="active site" description="Charge relay system" evidence="5">
    <location>
        <position position="215"/>
    </location>
</feature>
<evidence type="ECO:0000256" key="1">
    <source>
        <dbReference type="ARBA" id="ARBA00011073"/>
    </source>
</evidence>
<keyword evidence="9" id="KW-1185">Reference proteome</keyword>
<evidence type="ECO:0000313" key="8">
    <source>
        <dbReference type="EMBL" id="SNR52687.1"/>
    </source>
</evidence>
<accession>A0A238X1E0</accession>
<dbReference type="InterPro" id="IPR010259">
    <property type="entry name" value="S8pro/Inhibitor_I9"/>
</dbReference>
<evidence type="ECO:0000259" key="7">
    <source>
        <dbReference type="Pfam" id="PF05922"/>
    </source>
</evidence>
<keyword evidence="3 5" id="KW-0378">Hydrolase</keyword>
<name>A0A238X1E0_9ACTN</name>
<dbReference type="Pfam" id="PF05922">
    <property type="entry name" value="Inhibitor_I9"/>
    <property type="match status" value="1"/>
</dbReference>
<dbReference type="PANTHER" id="PTHR43806:SF11">
    <property type="entry name" value="CEREVISIN-RELATED"/>
    <property type="match status" value="1"/>
</dbReference>
<dbReference type="InterPro" id="IPR000209">
    <property type="entry name" value="Peptidase_S8/S53_dom"/>
</dbReference>
<dbReference type="RefSeq" id="WP_141137465.1">
    <property type="nucleotide sequence ID" value="NZ_FZNO01000011.1"/>
</dbReference>
<feature type="active site" description="Charge relay system" evidence="5">
    <location>
        <position position="413"/>
    </location>
</feature>
<organism evidence="8 9">
    <name type="scientific">Blastococcus mobilis</name>
    <dbReference type="NCBI Taxonomy" id="1938746"/>
    <lineage>
        <taxon>Bacteria</taxon>
        <taxon>Bacillati</taxon>
        <taxon>Actinomycetota</taxon>
        <taxon>Actinomycetes</taxon>
        <taxon>Geodermatophilales</taxon>
        <taxon>Geodermatophilaceae</taxon>
        <taxon>Blastococcus</taxon>
    </lineage>
</organism>
<feature type="domain" description="Peptidase S8/S53" evidence="6">
    <location>
        <begin position="160"/>
        <end position="449"/>
    </location>
</feature>
<sequence length="633" mass="65356">MRRNTTTKRLLLAGLPSGGTRGGLSHISHRVIALATAAAVAVGLAGPAAAQASTDHPAEPVEVIVQKVPGAATAPEGAVTALGGTVGEPLGIINGFSATLPAARLDALRVVPGVASVTEDASVRLHSSETAATTGQAGSMYRITHEVTGATALWERGITGRGVDVAVIDSGIVPVEGLNTKDKVVYGPDLSFEAEVCAEAGCTAGPAENLDSYGHGTNMAGIIAGRDSNANPRSYRNPDTFAGMAPDARIVSVKVADATGATDVSQVIAAIDWVVQNKDRNGLNIRVLNLSFGTDGVQSYQLDPLTYATEVAWRSGIAVVVAAGNGGYGTAKLNNPAYDPYLIAVGGADSRGTYGVQDDVVPSWSSTGDGTRNPDLVAPGASVVSLRSPGSYLDTQYPAARQGERFFRGSGTSQAAAVVSGAAALLFQQRPQMTPDQLKALLMSTAETLPVADRIAQGEGMLDLVNARDAATPESVQTWPRATGTGSLEAARGSAHIAIDGVELAGETDATGTTWSPATWAPAAAAGRTWQGGTVVEEKKSTGFTAGAWNGAAWTGHTWNSDGFYGQFWDGTQWIGPWSEGGDSTLEAKTWSAKTWSAKTWSAKTWSAKTWSAKTWSAKTWSAKTWSAAAWGA</sequence>
<dbReference type="Gene3D" id="3.30.70.80">
    <property type="entry name" value="Peptidase S8 propeptide/proteinase inhibitor I9"/>
    <property type="match status" value="1"/>
</dbReference>
<comment type="similarity">
    <text evidence="1 5">Belongs to the peptidase S8 family.</text>
</comment>
<dbReference type="PROSITE" id="PS51892">
    <property type="entry name" value="SUBTILASE"/>
    <property type="match status" value="1"/>
</dbReference>
<dbReference type="Gene3D" id="3.40.50.200">
    <property type="entry name" value="Peptidase S8/S53 domain"/>
    <property type="match status" value="1"/>
</dbReference>
<gene>
    <name evidence="8" type="ORF">SAMN06272737_11125</name>
</gene>
<dbReference type="GO" id="GO:0004252">
    <property type="term" value="F:serine-type endopeptidase activity"/>
    <property type="evidence" value="ECO:0007669"/>
    <property type="project" value="UniProtKB-UniRule"/>
</dbReference>
<evidence type="ECO:0000259" key="6">
    <source>
        <dbReference type="Pfam" id="PF00082"/>
    </source>
</evidence>
<dbReference type="InterPro" id="IPR037045">
    <property type="entry name" value="S8pro/Inhibitor_I9_sf"/>
</dbReference>
<dbReference type="PRINTS" id="PR00723">
    <property type="entry name" value="SUBTILISIN"/>
</dbReference>
<dbReference type="GO" id="GO:0006508">
    <property type="term" value="P:proteolysis"/>
    <property type="evidence" value="ECO:0007669"/>
    <property type="project" value="UniProtKB-KW"/>
</dbReference>
<evidence type="ECO:0000313" key="9">
    <source>
        <dbReference type="Proteomes" id="UP000198403"/>
    </source>
</evidence>
<dbReference type="Pfam" id="PF00082">
    <property type="entry name" value="Peptidase_S8"/>
    <property type="match status" value="1"/>
</dbReference>
<dbReference type="PANTHER" id="PTHR43806">
    <property type="entry name" value="PEPTIDASE S8"/>
    <property type="match status" value="1"/>
</dbReference>
<keyword evidence="4 5" id="KW-0720">Serine protease</keyword>
<dbReference type="SUPFAM" id="SSF52743">
    <property type="entry name" value="Subtilisin-like"/>
    <property type="match status" value="1"/>
</dbReference>
<feature type="domain" description="Inhibitor I9" evidence="7">
    <location>
        <begin position="93"/>
        <end position="126"/>
    </location>
</feature>
<dbReference type="InterPro" id="IPR015500">
    <property type="entry name" value="Peptidase_S8_subtilisin-rel"/>
</dbReference>
<reference evidence="8 9" key="1">
    <citation type="submission" date="2017-06" db="EMBL/GenBank/DDBJ databases">
        <authorList>
            <person name="Kim H.J."/>
            <person name="Triplett B.A."/>
        </authorList>
    </citation>
    <scope>NUCLEOTIDE SEQUENCE [LARGE SCALE GENOMIC DNA]</scope>
    <source>
        <strain evidence="8 9">DSM 44272</strain>
    </source>
</reference>
<dbReference type="Proteomes" id="UP000198403">
    <property type="component" value="Unassembled WGS sequence"/>
</dbReference>
<keyword evidence="2 5" id="KW-0645">Protease</keyword>
<dbReference type="EMBL" id="FZNO01000011">
    <property type="protein sequence ID" value="SNR52687.1"/>
    <property type="molecule type" value="Genomic_DNA"/>
</dbReference>
<evidence type="ECO:0000256" key="3">
    <source>
        <dbReference type="ARBA" id="ARBA00022801"/>
    </source>
</evidence>
<dbReference type="InterPro" id="IPR050131">
    <property type="entry name" value="Peptidase_S8_subtilisin-like"/>
</dbReference>
<feature type="active site" description="Charge relay system" evidence="5">
    <location>
        <position position="169"/>
    </location>
</feature>
<evidence type="ECO:0000256" key="2">
    <source>
        <dbReference type="ARBA" id="ARBA00022670"/>
    </source>
</evidence>
<evidence type="ECO:0000256" key="5">
    <source>
        <dbReference type="PROSITE-ProRule" id="PRU01240"/>
    </source>
</evidence>
<evidence type="ECO:0000256" key="4">
    <source>
        <dbReference type="ARBA" id="ARBA00022825"/>
    </source>
</evidence>